<evidence type="ECO:0000256" key="1">
    <source>
        <dbReference type="SAM" id="Phobius"/>
    </source>
</evidence>
<feature type="transmembrane region" description="Helical" evidence="1">
    <location>
        <begin position="113"/>
        <end position="130"/>
    </location>
</feature>
<feature type="transmembrane region" description="Helical" evidence="1">
    <location>
        <begin position="21"/>
        <end position="39"/>
    </location>
</feature>
<dbReference type="RefSeq" id="WP_134085144.1">
    <property type="nucleotide sequence ID" value="NZ_SOQX01000009.1"/>
</dbReference>
<keyword evidence="1" id="KW-0812">Transmembrane</keyword>
<dbReference type="EMBL" id="SOQX01000009">
    <property type="protein sequence ID" value="TDX98123.1"/>
    <property type="molecule type" value="Genomic_DNA"/>
</dbReference>
<protein>
    <submittedName>
        <fullName evidence="2">Uncharacterized protein</fullName>
    </submittedName>
</protein>
<dbReference type="Proteomes" id="UP000294914">
    <property type="component" value="Unassembled WGS sequence"/>
</dbReference>
<organism evidence="2 3">
    <name type="scientific">Thiohalophilus thiocyanatoxydans</name>
    <dbReference type="NCBI Taxonomy" id="381308"/>
    <lineage>
        <taxon>Bacteria</taxon>
        <taxon>Pseudomonadati</taxon>
        <taxon>Pseudomonadota</taxon>
        <taxon>Gammaproteobacteria</taxon>
        <taxon>Thiohalomonadales</taxon>
        <taxon>Thiohalophilaceae</taxon>
        <taxon>Thiohalophilus</taxon>
    </lineage>
</organism>
<name>A0A4V3H3E9_9GAMM</name>
<sequence length="140" mass="16098">MQEQEPEPEFEYGDRSLRLNLALIVGIYFLIAIGLQPLIDFLLVPDPEAADPYRVMALAEEKQKLTGYVYSIWRMLPILFFLWYGWRIIASLRVPPAGTRSPFTVRIIKGKPARMFGMLLILVALLLLYRELLTLTKLTG</sequence>
<feature type="transmembrane region" description="Helical" evidence="1">
    <location>
        <begin position="72"/>
        <end position="92"/>
    </location>
</feature>
<proteinExistence type="predicted"/>
<evidence type="ECO:0000313" key="3">
    <source>
        <dbReference type="Proteomes" id="UP000294914"/>
    </source>
</evidence>
<dbReference type="AlphaFoldDB" id="A0A4V3H3E9"/>
<keyword evidence="1" id="KW-1133">Transmembrane helix</keyword>
<accession>A0A4V3H3E9</accession>
<keyword evidence="3" id="KW-1185">Reference proteome</keyword>
<reference evidence="2 3" key="1">
    <citation type="submission" date="2019-03" db="EMBL/GenBank/DDBJ databases">
        <title>Genomic Encyclopedia of Type Strains, Phase IV (KMG-IV): sequencing the most valuable type-strain genomes for metagenomic binning, comparative biology and taxonomic classification.</title>
        <authorList>
            <person name="Goeker M."/>
        </authorList>
    </citation>
    <scope>NUCLEOTIDE SEQUENCE [LARGE SCALE GENOMIC DNA]</scope>
    <source>
        <strain evidence="2 3">DSM 16326</strain>
    </source>
</reference>
<comment type="caution">
    <text evidence="2">The sequence shown here is derived from an EMBL/GenBank/DDBJ whole genome shotgun (WGS) entry which is preliminary data.</text>
</comment>
<keyword evidence="1" id="KW-0472">Membrane</keyword>
<evidence type="ECO:0000313" key="2">
    <source>
        <dbReference type="EMBL" id="TDX98123.1"/>
    </source>
</evidence>
<gene>
    <name evidence="2" type="ORF">EDC23_2605</name>
</gene>